<name>A0A401TJ14_CHIPU</name>
<keyword evidence="3" id="KW-1185">Reference proteome</keyword>
<keyword evidence="1" id="KW-1133">Transmembrane helix</keyword>
<sequence length="117" mass="12926">MLAANCQVFLQRVAAAEQFVPESFPQCLPHALDLWIRLSKVPISTQDCANENVRPSFLSIMTPIFICHVMGLALYYVPLLCQGRATDHFPVSDTEAVVLTSIAIYVAGLALPHNTQR</sequence>
<dbReference type="STRING" id="137246.A0A401TJ14"/>
<keyword evidence="1" id="KW-0472">Membrane</keyword>
<evidence type="ECO:0000313" key="3">
    <source>
        <dbReference type="Proteomes" id="UP000287033"/>
    </source>
</evidence>
<dbReference type="Pfam" id="PF04114">
    <property type="entry name" value="Gaa1"/>
    <property type="match status" value="1"/>
</dbReference>
<dbReference type="Proteomes" id="UP000287033">
    <property type="component" value="Unassembled WGS sequence"/>
</dbReference>
<accession>A0A401TJ14</accession>
<evidence type="ECO:0000256" key="1">
    <source>
        <dbReference type="SAM" id="Phobius"/>
    </source>
</evidence>
<gene>
    <name evidence="2" type="ORF">chiPu_0026524</name>
</gene>
<comment type="caution">
    <text evidence="2">The sequence shown here is derived from an EMBL/GenBank/DDBJ whole genome shotgun (WGS) entry which is preliminary data.</text>
</comment>
<proteinExistence type="predicted"/>
<dbReference type="OrthoDB" id="445301at2759"/>
<feature type="transmembrane region" description="Helical" evidence="1">
    <location>
        <begin position="57"/>
        <end position="76"/>
    </location>
</feature>
<dbReference type="EMBL" id="BEZZ01081649">
    <property type="protein sequence ID" value="GCC42640.1"/>
    <property type="molecule type" value="Genomic_DNA"/>
</dbReference>
<dbReference type="AlphaFoldDB" id="A0A401TJ14"/>
<feature type="transmembrane region" description="Helical" evidence="1">
    <location>
        <begin position="96"/>
        <end position="112"/>
    </location>
</feature>
<evidence type="ECO:0000313" key="2">
    <source>
        <dbReference type="EMBL" id="GCC42640.1"/>
    </source>
</evidence>
<dbReference type="InterPro" id="IPR007246">
    <property type="entry name" value="Gaa1"/>
</dbReference>
<protein>
    <submittedName>
        <fullName evidence="2">Uncharacterized protein</fullName>
    </submittedName>
</protein>
<dbReference type="GO" id="GO:0042765">
    <property type="term" value="C:GPI-anchor transamidase complex"/>
    <property type="evidence" value="ECO:0007669"/>
    <property type="project" value="InterPro"/>
</dbReference>
<organism evidence="2 3">
    <name type="scientific">Chiloscyllium punctatum</name>
    <name type="common">Brownbanded bambooshark</name>
    <name type="synonym">Hemiscyllium punctatum</name>
    <dbReference type="NCBI Taxonomy" id="137246"/>
    <lineage>
        <taxon>Eukaryota</taxon>
        <taxon>Metazoa</taxon>
        <taxon>Chordata</taxon>
        <taxon>Craniata</taxon>
        <taxon>Vertebrata</taxon>
        <taxon>Chondrichthyes</taxon>
        <taxon>Elasmobranchii</taxon>
        <taxon>Galeomorphii</taxon>
        <taxon>Galeoidea</taxon>
        <taxon>Orectolobiformes</taxon>
        <taxon>Hemiscylliidae</taxon>
        <taxon>Chiloscyllium</taxon>
    </lineage>
</organism>
<reference evidence="2 3" key="1">
    <citation type="journal article" date="2018" name="Nat. Ecol. Evol.">
        <title>Shark genomes provide insights into elasmobranch evolution and the origin of vertebrates.</title>
        <authorList>
            <person name="Hara Y"/>
            <person name="Yamaguchi K"/>
            <person name="Onimaru K"/>
            <person name="Kadota M"/>
            <person name="Koyanagi M"/>
            <person name="Keeley SD"/>
            <person name="Tatsumi K"/>
            <person name="Tanaka K"/>
            <person name="Motone F"/>
            <person name="Kageyama Y"/>
            <person name="Nozu R"/>
            <person name="Adachi N"/>
            <person name="Nishimura O"/>
            <person name="Nakagawa R"/>
            <person name="Tanegashima C"/>
            <person name="Kiyatake I"/>
            <person name="Matsumoto R"/>
            <person name="Murakumo K"/>
            <person name="Nishida K"/>
            <person name="Terakita A"/>
            <person name="Kuratani S"/>
            <person name="Sato K"/>
            <person name="Hyodo S Kuraku.S."/>
        </authorList>
    </citation>
    <scope>NUCLEOTIDE SEQUENCE [LARGE SCALE GENOMIC DNA]</scope>
</reference>
<keyword evidence="1" id="KW-0812">Transmembrane</keyword>